<protein>
    <submittedName>
        <fullName evidence="2">Glyoxalase/bleomycin resistance protein/dioxygenase superfamily protein</fullName>
    </submittedName>
</protein>
<dbReference type="Gene3D" id="3.10.180.10">
    <property type="entry name" value="2,3-Dihydroxybiphenyl 1,2-Dioxygenase, domain 1"/>
    <property type="match status" value="1"/>
</dbReference>
<dbReference type="RefSeq" id="WP_106207602.1">
    <property type="nucleotide sequence ID" value="NZ_PVZF01000002.1"/>
</dbReference>
<sequence>MLTSIRLLTRDVDTLVAFYERLTGRTADRLAPVFAEIRHPGSTTLAVADASTVPAAQAAANRSVLLEFRVEDVDAEFARLDPAEVVQGPTTMPWGNRSALFRDPDDNLVNLFTPLTEQARARS</sequence>
<keyword evidence="2" id="KW-0223">Dioxygenase</keyword>
<reference evidence="2 3" key="1">
    <citation type="submission" date="2018-03" db="EMBL/GenBank/DDBJ databases">
        <title>Genomic Encyclopedia of Archaeal and Bacterial Type Strains, Phase II (KMG-II): from individual species to whole genera.</title>
        <authorList>
            <person name="Goeker M."/>
        </authorList>
    </citation>
    <scope>NUCLEOTIDE SEQUENCE [LARGE SCALE GENOMIC DNA]</scope>
    <source>
        <strain evidence="2 3">DSM 19711</strain>
    </source>
</reference>
<evidence type="ECO:0000259" key="1">
    <source>
        <dbReference type="PROSITE" id="PS51819"/>
    </source>
</evidence>
<comment type="caution">
    <text evidence="2">The sequence shown here is derived from an EMBL/GenBank/DDBJ whole genome shotgun (WGS) entry which is preliminary data.</text>
</comment>
<dbReference type="EMBL" id="PVZF01000002">
    <property type="protein sequence ID" value="PRY17089.1"/>
    <property type="molecule type" value="Genomic_DNA"/>
</dbReference>
<dbReference type="AlphaFoldDB" id="A0A2T0R7E7"/>
<feature type="domain" description="VOC" evidence="1">
    <location>
        <begin position="1"/>
        <end position="114"/>
    </location>
</feature>
<dbReference type="PROSITE" id="PS51819">
    <property type="entry name" value="VOC"/>
    <property type="match status" value="1"/>
</dbReference>
<evidence type="ECO:0000313" key="2">
    <source>
        <dbReference type="EMBL" id="PRY17089.1"/>
    </source>
</evidence>
<dbReference type="GO" id="GO:0051213">
    <property type="term" value="F:dioxygenase activity"/>
    <property type="evidence" value="ECO:0007669"/>
    <property type="project" value="UniProtKB-KW"/>
</dbReference>
<dbReference type="Proteomes" id="UP000238083">
    <property type="component" value="Unassembled WGS sequence"/>
</dbReference>
<gene>
    <name evidence="2" type="ORF">CLV37_10245</name>
</gene>
<dbReference type="OrthoDB" id="9798201at2"/>
<dbReference type="Pfam" id="PF00903">
    <property type="entry name" value="Glyoxalase"/>
    <property type="match status" value="1"/>
</dbReference>
<proteinExistence type="predicted"/>
<evidence type="ECO:0000313" key="3">
    <source>
        <dbReference type="Proteomes" id="UP000238083"/>
    </source>
</evidence>
<keyword evidence="2" id="KW-0560">Oxidoreductase</keyword>
<organism evidence="2 3">
    <name type="scientific">Kineococcus rhizosphaerae</name>
    <dbReference type="NCBI Taxonomy" id="559628"/>
    <lineage>
        <taxon>Bacteria</taxon>
        <taxon>Bacillati</taxon>
        <taxon>Actinomycetota</taxon>
        <taxon>Actinomycetes</taxon>
        <taxon>Kineosporiales</taxon>
        <taxon>Kineosporiaceae</taxon>
        <taxon>Kineococcus</taxon>
    </lineage>
</organism>
<keyword evidence="3" id="KW-1185">Reference proteome</keyword>
<dbReference type="InterPro" id="IPR029068">
    <property type="entry name" value="Glyas_Bleomycin-R_OHBP_Dase"/>
</dbReference>
<dbReference type="InterPro" id="IPR004360">
    <property type="entry name" value="Glyas_Fos-R_dOase_dom"/>
</dbReference>
<name>A0A2T0R7E7_9ACTN</name>
<accession>A0A2T0R7E7</accession>
<dbReference type="InterPro" id="IPR037523">
    <property type="entry name" value="VOC_core"/>
</dbReference>
<dbReference type="SUPFAM" id="SSF54593">
    <property type="entry name" value="Glyoxalase/Bleomycin resistance protein/Dihydroxybiphenyl dioxygenase"/>
    <property type="match status" value="1"/>
</dbReference>